<dbReference type="OrthoDB" id="5242066at2"/>
<dbReference type="RefSeq" id="WP_109684974.1">
    <property type="nucleotide sequence ID" value="NZ_QGDN01000001.1"/>
</dbReference>
<feature type="domain" description="XdhC Rossmann" evidence="1">
    <location>
        <begin position="21"/>
        <end position="148"/>
    </location>
</feature>
<accession>A0A2Y8ZR99</accession>
<dbReference type="AlphaFoldDB" id="A0A2Y8ZR99"/>
<evidence type="ECO:0000313" key="3">
    <source>
        <dbReference type="Proteomes" id="UP000250028"/>
    </source>
</evidence>
<dbReference type="PANTHER" id="PTHR30388:SF6">
    <property type="entry name" value="XANTHINE DEHYDROGENASE SUBUNIT A-RELATED"/>
    <property type="match status" value="1"/>
</dbReference>
<dbReference type="InterPro" id="IPR027051">
    <property type="entry name" value="XdhC_Rossmann_dom"/>
</dbReference>
<sequence length="174" mass="17881">MSQQNSREQPWVDEPALDRRLIVLTENPVSLALVALADVVGVPTRLVGVDENGAGAAAVADLSPSAADAVVLCDHDAPDASLVLRSALQTGCGYVAMLASRARSAAVLAQLRSEGFTDTDLARLHLPAGLNIGGKTPGAIALSVLAEVVASWNDRPGGPMRAGSVQPTAPSERQ</sequence>
<dbReference type="Pfam" id="PF13478">
    <property type="entry name" value="XdhC_C"/>
    <property type="match status" value="1"/>
</dbReference>
<reference evidence="3" key="1">
    <citation type="submission" date="2016-10" db="EMBL/GenBank/DDBJ databases">
        <authorList>
            <person name="Varghese N."/>
            <person name="Submissions S."/>
        </authorList>
    </citation>
    <scope>NUCLEOTIDE SEQUENCE [LARGE SCALE GENOMIC DNA]</scope>
    <source>
        <strain evidence="3">DSM 22951</strain>
    </source>
</reference>
<dbReference type="PANTHER" id="PTHR30388">
    <property type="entry name" value="ALDEHYDE OXIDOREDUCTASE MOLYBDENUM COFACTOR ASSEMBLY PROTEIN"/>
    <property type="match status" value="1"/>
</dbReference>
<evidence type="ECO:0000259" key="1">
    <source>
        <dbReference type="Pfam" id="PF13478"/>
    </source>
</evidence>
<evidence type="ECO:0000313" key="2">
    <source>
        <dbReference type="EMBL" id="SSA34404.1"/>
    </source>
</evidence>
<dbReference type="Gene3D" id="3.40.50.720">
    <property type="entry name" value="NAD(P)-binding Rossmann-like Domain"/>
    <property type="match status" value="1"/>
</dbReference>
<gene>
    <name evidence="2" type="ORF">SAMN04489750_1722</name>
</gene>
<organism evidence="2 3">
    <name type="scientific">Branchiibius hedensis</name>
    <dbReference type="NCBI Taxonomy" id="672460"/>
    <lineage>
        <taxon>Bacteria</taxon>
        <taxon>Bacillati</taxon>
        <taxon>Actinomycetota</taxon>
        <taxon>Actinomycetes</taxon>
        <taxon>Micrococcales</taxon>
        <taxon>Dermacoccaceae</taxon>
        <taxon>Branchiibius</taxon>
    </lineage>
</organism>
<proteinExistence type="predicted"/>
<protein>
    <submittedName>
        <fullName evidence="2">XdhC Rossmann domain-containing protein</fullName>
    </submittedName>
</protein>
<name>A0A2Y8ZR99_9MICO</name>
<dbReference type="Proteomes" id="UP000250028">
    <property type="component" value="Unassembled WGS sequence"/>
</dbReference>
<dbReference type="InterPro" id="IPR052698">
    <property type="entry name" value="MoCofactor_Util/Proc"/>
</dbReference>
<dbReference type="EMBL" id="UESZ01000001">
    <property type="protein sequence ID" value="SSA34404.1"/>
    <property type="molecule type" value="Genomic_DNA"/>
</dbReference>
<keyword evidence="3" id="KW-1185">Reference proteome</keyword>